<feature type="region of interest" description="Disordered" evidence="2">
    <location>
        <begin position="42"/>
        <end position="61"/>
    </location>
</feature>
<evidence type="ECO:0000313" key="5">
    <source>
        <dbReference type="Proteomes" id="UP000825935"/>
    </source>
</evidence>
<sequence length="1334" mass="153351">MSPPQPSLLEGEEPPLGWEGAHFPLSKPLLFKLAGSCLRRSTSLKKSRDSQMPSLSPRSYGRHATDMGILSKTTKGWSFFSIKFKEVKPRKGELAPDLVDAIWGNQLTGDPLNPIDCRAIFLDPESEIRKIRTRKHHAPKVKDPESLMDILLQNWTYFQHAHGHDDIIKKHVHAKYCENEFGHFLLSGNQHIHGQFYVHLHFLVSELRQLLAKLQSQVVPAQYKATPIWISPKLEEPPELEIPPFPAMPKLYPIEGLLPVPSEEDECIPNDLEAPVFRSPVLEKHPPLVLPEPLKVPPLKLPIMAALLEDESSIDYGSYEEEALPVFVLPHQDPLPVWIEPTLAELPKPPEYLVPETIPLPVQEAIPSFRVPLMDPRPCEKAYYELDNNERGVCDGLCSKHGHRHHFVPGKQRKEPCFAKPPSLVPLPVAPFPGADNINVDDKDIEMLVSTDYLTEEFGNLVTLLASKDWVSALPLIPEPSFQPPQMEPLPTFEPPIVIEEPDFVPLPRPKLPSWREPDPPGPLGWLAGQRPIFLVDCGSAMLGERFAAVQKCLQELFSPGGQVEVAATHFDVIMYSFDAWSYGDIENSYVYKQTSVSRYLRPLEPMRVKDPETLEAALNWVTRWHPSGTSNLWKALTLATSRAYADCIYLFSEGKADKPVLMLEFLKQQAQTQGGQLTPIYTIGLRTSKPKARFLTRLSALTGGQFIDYDYKQSRKLEEQGRILEERADNTQDTQIQNVEEQSDDIQDMIWARAMVEEQQRRNAEIGRVESIKDILEKVEVQYEPVRLSQRLQTYEHRCIELEESYKRDIEAIRTKNAENEVQAKEQYEKLTAEVTERNHLNYEMSKLEWEKEIEVVRARNRVLVESFIKWRYEIVEARHYNEELIRKGKQQFLEDLKVVELRNASIMEKAEEEYKSEVERILKKNEDAVNDVARRQKEINEKTASINEVLKQEYESALRAVQTSNAALLRQARQSYEEHLAWVKVRNAKAIEDAQALFVKHCEEVTTENVRKKVALAQRLQDIKRRREEALAAHQLLIEKAIAEHAETAKVYSKLNSENEARARMVWKKACDKIDKRNEAAERKAKEDFELEEVYVQNENIKLAERRLALKRHISEVFKANAELEKRKKLEWKEACIAVEAQYEMDVAKAQEMHKKIVEDVKQRNAEKIQSSLIEHKAKVEAVESYNERVRPYVEMSNAVREEIRRIESFLQCIADRVLPRDRHIMEKNPSQSQFDCDLDLLQVSEVTLDTHMLIDALRHAYGKSMKVDKGIKGVGQEQLNNQHDPTESLSIIIPVSPVQAPSHNCLDMHREPLIEVKINNMHVNSIQDRAR</sequence>
<evidence type="ECO:0000256" key="1">
    <source>
        <dbReference type="SAM" id="Coils"/>
    </source>
</evidence>
<comment type="caution">
    <text evidence="4">The sequence shown here is derived from an EMBL/GenBank/DDBJ whole genome shotgun (WGS) entry which is preliminary data.</text>
</comment>
<dbReference type="PROSITE" id="PS50234">
    <property type="entry name" value="VWFA"/>
    <property type="match status" value="1"/>
</dbReference>
<evidence type="ECO:0000256" key="2">
    <source>
        <dbReference type="SAM" id="MobiDB-lite"/>
    </source>
</evidence>
<evidence type="ECO:0000259" key="3">
    <source>
        <dbReference type="PROSITE" id="PS50234"/>
    </source>
</evidence>
<dbReference type="OMA" id="WEGAHFP"/>
<reference evidence="4" key="1">
    <citation type="submission" date="2021-08" db="EMBL/GenBank/DDBJ databases">
        <title>WGS assembly of Ceratopteris richardii.</title>
        <authorList>
            <person name="Marchant D.B."/>
            <person name="Chen G."/>
            <person name="Jenkins J."/>
            <person name="Shu S."/>
            <person name="Leebens-Mack J."/>
            <person name="Grimwood J."/>
            <person name="Schmutz J."/>
            <person name="Soltis P."/>
            <person name="Soltis D."/>
            <person name="Chen Z.-H."/>
        </authorList>
    </citation>
    <scope>NUCLEOTIDE SEQUENCE</scope>
    <source>
        <strain evidence="4">Whitten #5841</strain>
        <tissue evidence="4">Leaf</tissue>
    </source>
</reference>
<dbReference type="InterPro" id="IPR036465">
    <property type="entry name" value="vWFA_dom_sf"/>
</dbReference>
<organism evidence="4 5">
    <name type="scientific">Ceratopteris richardii</name>
    <name type="common">Triangle waterfern</name>
    <dbReference type="NCBI Taxonomy" id="49495"/>
    <lineage>
        <taxon>Eukaryota</taxon>
        <taxon>Viridiplantae</taxon>
        <taxon>Streptophyta</taxon>
        <taxon>Embryophyta</taxon>
        <taxon>Tracheophyta</taxon>
        <taxon>Polypodiopsida</taxon>
        <taxon>Polypodiidae</taxon>
        <taxon>Polypodiales</taxon>
        <taxon>Pteridineae</taxon>
        <taxon>Pteridaceae</taxon>
        <taxon>Parkerioideae</taxon>
        <taxon>Ceratopteris</taxon>
    </lineage>
</organism>
<feature type="coiled-coil region" evidence="1">
    <location>
        <begin position="1015"/>
        <end position="1042"/>
    </location>
</feature>
<feature type="domain" description="VWFA" evidence="3">
    <location>
        <begin position="531"/>
        <end position="728"/>
    </location>
</feature>
<accession>A0A8T2TFU8</accession>
<keyword evidence="5" id="KW-1185">Reference proteome</keyword>
<dbReference type="Proteomes" id="UP000825935">
    <property type="component" value="Chromosome 13"/>
</dbReference>
<dbReference type="EMBL" id="CM035418">
    <property type="protein sequence ID" value="KAH7420295.1"/>
    <property type="molecule type" value="Genomic_DNA"/>
</dbReference>
<proteinExistence type="predicted"/>
<name>A0A8T2TFU8_CERRI</name>
<protein>
    <recommendedName>
        <fullName evidence="3">VWFA domain-containing protein</fullName>
    </recommendedName>
</protein>
<evidence type="ECO:0000313" key="4">
    <source>
        <dbReference type="EMBL" id="KAH7420295.1"/>
    </source>
</evidence>
<gene>
    <name evidence="4" type="ORF">KP509_13G000600</name>
</gene>
<dbReference type="OrthoDB" id="1914978at2759"/>
<dbReference type="SUPFAM" id="SSF53300">
    <property type="entry name" value="vWA-like"/>
    <property type="match status" value="1"/>
</dbReference>
<keyword evidence="1" id="KW-0175">Coiled coil</keyword>
<dbReference type="CDD" id="cd00198">
    <property type="entry name" value="vWFA"/>
    <property type="match status" value="1"/>
</dbReference>
<dbReference type="InterPro" id="IPR002035">
    <property type="entry name" value="VWF_A"/>
</dbReference>
<dbReference type="Gene3D" id="3.40.50.410">
    <property type="entry name" value="von Willebrand factor, type A domain"/>
    <property type="match status" value="1"/>
</dbReference>
<feature type="coiled-coil region" evidence="1">
    <location>
        <begin position="909"/>
        <end position="973"/>
    </location>
</feature>